<keyword evidence="15" id="KW-1185">Reference proteome</keyword>
<dbReference type="PIRSF" id="PIRSF000813">
    <property type="entry name" value="CCA_bact"/>
    <property type="match status" value="1"/>
</dbReference>
<evidence type="ECO:0000256" key="9">
    <source>
        <dbReference type="ARBA" id="ARBA00022842"/>
    </source>
</evidence>
<name>A0ABR8LMY0_9ALTE</name>
<protein>
    <recommendedName>
        <fullName evidence="11">CCA-adding enzyme</fullName>
        <ecNumber evidence="11">2.7.7.72</ecNumber>
    </recommendedName>
    <alternativeName>
        <fullName evidence="11">CCA tRNA nucleotidyltransferase</fullName>
    </alternativeName>
    <alternativeName>
        <fullName evidence="11">tRNA CCA-pyrophosphorylase</fullName>
    </alternativeName>
    <alternativeName>
        <fullName evidence="11">tRNA adenylyl-/cytidylyl- transferase</fullName>
    </alternativeName>
    <alternativeName>
        <fullName evidence="11">tRNA nucleotidyltransferase</fullName>
    </alternativeName>
    <alternativeName>
        <fullName evidence="11">tRNA-NT</fullName>
    </alternativeName>
</protein>
<feature type="binding site" evidence="11">
    <location>
        <position position="91"/>
    </location>
    <ligand>
        <name>ATP</name>
        <dbReference type="ChEBI" id="CHEBI:30616"/>
    </ligand>
</feature>
<evidence type="ECO:0000256" key="3">
    <source>
        <dbReference type="ARBA" id="ARBA00022694"/>
    </source>
</evidence>
<accession>A0ABR8LMY0</accession>
<keyword evidence="2 11" id="KW-0808">Transferase</keyword>
<dbReference type="SUPFAM" id="SSF81301">
    <property type="entry name" value="Nucleotidyltransferase"/>
    <property type="match status" value="1"/>
</dbReference>
<dbReference type="PANTHER" id="PTHR47545:SF1">
    <property type="entry name" value="MULTIFUNCTIONAL CCA PROTEIN"/>
    <property type="match status" value="1"/>
</dbReference>
<dbReference type="CDD" id="cd05398">
    <property type="entry name" value="NT_ClassII-CCAase"/>
    <property type="match status" value="1"/>
</dbReference>
<keyword evidence="5 11" id="KW-0479">Metal-binding</keyword>
<keyword evidence="4 11" id="KW-0548">Nucleotidyltransferase</keyword>
<dbReference type="Proteomes" id="UP000624419">
    <property type="component" value="Unassembled WGS sequence"/>
</dbReference>
<evidence type="ECO:0000256" key="7">
    <source>
        <dbReference type="ARBA" id="ARBA00022800"/>
    </source>
</evidence>
<evidence type="ECO:0000313" key="15">
    <source>
        <dbReference type="Proteomes" id="UP000624419"/>
    </source>
</evidence>
<keyword evidence="8 11" id="KW-0067">ATP-binding</keyword>
<dbReference type="Gene3D" id="1.10.3090.10">
    <property type="entry name" value="cca-adding enzyme, domain 2"/>
    <property type="match status" value="1"/>
</dbReference>
<feature type="binding site" evidence="11">
    <location>
        <position position="140"/>
    </location>
    <ligand>
        <name>ATP</name>
        <dbReference type="ChEBI" id="CHEBI:30616"/>
    </ligand>
</feature>
<dbReference type="InterPro" id="IPR002646">
    <property type="entry name" value="PolA_pol_head_dom"/>
</dbReference>
<feature type="binding site" evidence="11">
    <location>
        <position position="23"/>
    </location>
    <ligand>
        <name>Mg(2+)</name>
        <dbReference type="ChEBI" id="CHEBI:18420"/>
    </ligand>
</feature>
<dbReference type="EC" id="2.7.7.72" evidence="11"/>
<evidence type="ECO:0000259" key="13">
    <source>
        <dbReference type="Pfam" id="PF12627"/>
    </source>
</evidence>
<dbReference type="SUPFAM" id="SSF81891">
    <property type="entry name" value="Poly A polymerase C-terminal region-like"/>
    <property type="match status" value="1"/>
</dbReference>
<evidence type="ECO:0000259" key="12">
    <source>
        <dbReference type="Pfam" id="PF01743"/>
    </source>
</evidence>
<dbReference type="InterPro" id="IPR012006">
    <property type="entry name" value="CCA_bact"/>
</dbReference>
<feature type="binding site" evidence="11">
    <location>
        <position position="140"/>
    </location>
    <ligand>
        <name>CTP</name>
        <dbReference type="ChEBI" id="CHEBI:37563"/>
    </ligand>
</feature>
<evidence type="ECO:0000313" key="14">
    <source>
        <dbReference type="EMBL" id="MBD3585455.1"/>
    </source>
</evidence>
<keyword evidence="3 11" id="KW-0819">tRNA processing</keyword>
<sequence>MKIYLVGGAVRDKMLNRPVTERDWVVTGARPETLLDKGFTQVGKDFPVFLHPKTKEEYALARLERKSGQGYTGFVCDAGPNVTLEEDLLRRDLTINAMAQDENGEIIDPFNGQRDLAQKRLRHVSAAFSEDPLRVLRVARFAARYHYLGFSVADETMTLMREMAHSDMLKELTAERVWQETRRALMERDPAVFFTTLEQASALSDWFAPLAPFKHAYSTILTSSAGQNMSLPCRFAALMSYLSHQDVKALTTALKCPNDVSALALLAAGYADKLLHVSDAEALLTIFNQCDVWRRPERFALLLQICQLKARNEQYAWQPESIERPLAAAQRVDVQHIIAQGFKGPEIKAALNQARLNTVREKLDF</sequence>
<feature type="binding site" evidence="11">
    <location>
        <position position="137"/>
    </location>
    <ligand>
        <name>ATP</name>
        <dbReference type="ChEBI" id="CHEBI:30616"/>
    </ligand>
</feature>
<comment type="caution">
    <text evidence="14">The sequence shown here is derived from an EMBL/GenBank/DDBJ whole genome shotgun (WGS) entry which is preliminary data.</text>
</comment>
<dbReference type="InterPro" id="IPR032828">
    <property type="entry name" value="PolyA_RNA-bd"/>
</dbReference>
<reference evidence="14 15" key="1">
    <citation type="submission" date="2020-04" db="EMBL/GenBank/DDBJ databases">
        <title>Salinimonas sp. HHU 13199.</title>
        <authorList>
            <person name="Cui X."/>
            <person name="Zhang D."/>
        </authorList>
    </citation>
    <scope>NUCLEOTIDE SEQUENCE [LARGE SCALE GENOMIC DNA]</scope>
    <source>
        <strain evidence="14 15">HHU 13199</strain>
    </source>
</reference>
<dbReference type="InterPro" id="IPR043519">
    <property type="entry name" value="NT_sf"/>
</dbReference>
<dbReference type="InterPro" id="IPR050124">
    <property type="entry name" value="tRNA_CCA-adding_enzyme"/>
</dbReference>
<organism evidence="14 15">
    <name type="scientific">Salinimonas profundi</name>
    <dbReference type="NCBI Taxonomy" id="2729140"/>
    <lineage>
        <taxon>Bacteria</taxon>
        <taxon>Pseudomonadati</taxon>
        <taxon>Pseudomonadota</taxon>
        <taxon>Gammaproteobacteria</taxon>
        <taxon>Alteromonadales</taxon>
        <taxon>Alteromonadaceae</taxon>
        <taxon>Alteromonas/Salinimonas group</taxon>
        <taxon>Salinimonas</taxon>
    </lineage>
</organism>
<keyword evidence="10 11" id="KW-0694">RNA-binding</keyword>
<evidence type="ECO:0000256" key="6">
    <source>
        <dbReference type="ARBA" id="ARBA00022741"/>
    </source>
</evidence>
<feature type="binding site" evidence="11">
    <location>
        <position position="137"/>
    </location>
    <ligand>
        <name>CTP</name>
        <dbReference type="ChEBI" id="CHEBI:37563"/>
    </ligand>
</feature>
<dbReference type="Pfam" id="PF12627">
    <property type="entry name" value="PolyA_pol_RNAbd"/>
    <property type="match status" value="1"/>
</dbReference>
<comment type="miscellaneous">
    <text evidence="11">A single active site specifically recognizes both ATP and CTP and is responsible for their addition.</text>
</comment>
<evidence type="ECO:0000256" key="5">
    <source>
        <dbReference type="ARBA" id="ARBA00022723"/>
    </source>
</evidence>
<feature type="binding site" evidence="11">
    <location>
        <position position="91"/>
    </location>
    <ligand>
        <name>CTP</name>
        <dbReference type="ChEBI" id="CHEBI:37563"/>
    </ligand>
</feature>
<evidence type="ECO:0000256" key="1">
    <source>
        <dbReference type="ARBA" id="ARBA00001946"/>
    </source>
</evidence>
<proteinExistence type="inferred from homology"/>
<evidence type="ECO:0000256" key="8">
    <source>
        <dbReference type="ARBA" id="ARBA00022840"/>
    </source>
</evidence>
<feature type="binding site" evidence="11">
    <location>
        <position position="8"/>
    </location>
    <ligand>
        <name>CTP</name>
        <dbReference type="ChEBI" id="CHEBI:37563"/>
    </ligand>
</feature>
<feature type="binding site" evidence="11">
    <location>
        <position position="21"/>
    </location>
    <ligand>
        <name>Mg(2+)</name>
        <dbReference type="ChEBI" id="CHEBI:18420"/>
    </ligand>
</feature>
<dbReference type="HAMAP" id="MF_01262">
    <property type="entry name" value="CCA_bact_type2"/>
    <property type="match status" value="1"/>
</dbReference>
<evidence type="ECO:0000256" key="11">
    <source>
        <dbReference type="HAMAP-Rule" id="MF_01262"/>
    </source>
</evidence>
<evidence type="ECO:0000256" key="4">
    <source>
        <dbReference type="ARBA" id="ARBA00022695"/>
    </source>
</evidence>
<evidence type="ECO:0000256" key="2">
    <source>
        <dbReference type="ARBA" id="ARBA00022679"/>
    </source>
</evidence>
<dbReference type="EMBL" id="JABBXD010000002">
    <property type="protein sequence ID" value="MBD3585455.1"/>
    <property type="molecule type" value="Genomic_DNA"/>
</dbReference>
<comment type="function">
    <text evidence="11">Catalyzes the addition and repair of the essential 3'-terminal CCA sequence in tRNAs without using a nucleic acid template. Adds these three nucleotides in the order of C, C, and A to the tRNA nucleotide-73, using CTP and ATP as substrates and producing inorganic pyrophosphate. tRNA 3'-terminal CCA addition is required both for tRNA processing and repair. Also involved in tRNA surveillance by mediating tandem CCA addition to generate a CCACCA at the 3' terminus of unstable tRNAs. While stable tRNAs receive only 3'-terminal CCA, unstable tRNAs are marked with CCACCA and rapidly degraded.</text>
</comment>
<keyword evidence="6 11" id="KW-0547">Nucleotide-binding</keyword>
<feature type="binding site" evidence="11">
    <location>
        <position position="8"/>
    </location>
    <ligand>
        <name>ATP</name>
        <dbReference type="ChEBI" id="CHEBI:30616"/>
    </ligand>
</feature>
<feature type="binding site" evidence="11">
    <location>
        <position position="11"/>
    </location>
    <ligand>
        <name>ATP</name>
        <dbReference type="ChEBI" id="CHEBI:30616"/>
    </ligand>
</feature>
<comment type="catalytic activity">
    <reaction evidence="11">
        <text>a tRNA with a 3' CCA end + 2 CTP + ATP = a tRNA with a 3' CCACCA end + 3 diphosphate</text>
        <dbReference type="Rhea" id="RHEA:76235"/>
        <dbReference type="Rhea" id="RHEA-COMP:10468"/>
        <dbReference type="Rhea" id="RHEA-COMP:18655"/>
        <dbReference type="ChEBI" id="CHEBI:30616"/>
        <dbReference type="ChEBI" id="CHEBI:33019"/>
        <dbReference type="ChEBI" id="CHEBI:37563"/>
        <dbReference type="ChEBI" id="CHEBI:83071"/>
        <dbReference type="ChEBI" id="CHEBI:195187"/>
    </reaction>
</comment>
<gene>
    <name evidence="11" type="primary">cca</name>
    <name evidence="14" type="ORF">HHX48_06900</name>
</gene>
<feature type="domain" description="Poly A polymerase head" evidence="12">
    <location>
        <begin position="3"/>
        <end position="122"/>
    </location>
</feature>
<keyword evidence="9 11" id="KW-0460">Magnesium</keyword>
<feature type="binding site" evidence="11">
    <location>
        <position position="11"/>
    </location>
    <ligand>
        <name>CTP</name>
        <dbReference type="ChEBI" id="CHEBI:37563"/>
    </ligand>
</feature>
<dbReference type="Pfam" id="PF01743">
    <property type="entry name" value="PolyA_pol"/>
    <property type="match status" value="1"/>
</dbReference>
<evidence type="ECO:0000256" key="10">
    <source>
        <dbReference type="ARBA" id="ARBA00022884"/>
    </source>
</evidence>
<comment type="cofactor">
    <cofactor evidence="1 11">
        <name>Mg(2+)</name>
        <dbReference type="ChEBI" id="CHEBI:18420"/>
    </cofactor>
</comment>
<dbReference type="PANTHER" id="PTHR47545">
    <property type="entry name" value="MULTIFUNCTIONAL CCA PROTEIN"/>
    <property type="match status" value="1"/>
</dbReference>
<comment type="similarity">
    <text evidence="11">Belongs to the tRNA nucleotidyltransferase/poly(A) polymerase family. Bacterial CCA-adding enzyme type 2 subfamily.</text>
</comment>
<keyword evidence="7 11" id="KW-0692">RNA repair</keyword>
<dbReference type="RefSeq" id="WP_191023501.1">
    <property type="nucleotide sequence ID" value="NZ_JABBXD010000002.1"/>
</dbReference>
<comment type="catalytic activity">
    <reaction evidence="11">
        <text>a tRNA precursor + 2 CTP + ATP = a tRNA with a 3' CCA end + 3 diphosphate</text>
        <dbReference type="Rhea" id="RHEA:14433"/>
        <dbReference type="Rhea" id="RHEA-COMP:10465"/>
        <dbReference type="Rhea" id="RHEA-COMP:10468"/>
        <dbReference type="ChEBI" id="CHEBI:30616"/>
        <dbReference type="ChEBI" id="CHEBI:33019"/>
        <dbReference type="ChEBI" id="CHEBI:37563"/>
        <dbReference type="ChEBI" id="CHEBI:74896"/>
        <dbReference type="ChEBI" id="CHEBI:83071"/>
        <dbReference type="EC" id="2.7.7.72"/>
    </reaction>
</comment>
<feature type="domain" description="tRNA nucleotidyltransferase/poly(A) polymerase RNA and SrmB- binding" evidence="13">
    <location>
        <begin position="149"/>
        <end position="204"/>
    </location>
</feature>
<dbReference type="Gene3D" id="3.30.460.10">
    <property type="entry name" value="Beta Polymerase, domain 2"/>
    <property type="match status" value="1"/>
</dbReference>